<gene>
    <name evidence="2" type="ORF">SK128_006324</name>
</gene>
<keyword evidence="3" id="KW-1185">Reference proteome</keyword>
<protein>
    <submittedName>
        <fullName evidence="2">Uncharacterized protein</fullName>
    </submittedName>
</protein>
<feature type="region of interest" description="Disordered" evidence="1">
    <location>
        <begin position="42"/>
        <end position="61"/>
    </location>
</feature>
<dbReference type="EMBL" id="JAXCGZ010015236">
    <property type="protein sequence ID" value="KAK7070797.1"/>
    <property type="molecule type" value="Genomic_DNA"/>
</dbReference>
<dbReference type="Proteomes" id="UP001381693">
    <property type="component" value="Unassembled WGS sequence"/>
</dbReference>
<dbReference type="AlphaFoldDB" id="A0AAN8WRC7"/>
<organism evidence="2 3">
    <name type="scientific">Halocaridina rubra</name>
    <name type="common">Hawaiian red shrimp</name>
    <dbReference type="NCBI Taxonomy" id="373956"/>
    <lineage>
        <taxon>Eukaryota</taxon>
        <taxon>Metazoa</taxon>
        <taxon>Ecdysozoa</taxon>
        <taxon>Arthropoda</taxon>
        <taxon>Crustacea</taxon>
        <taxon>Multicrustacea</taxon>
        <taxon>Malacostraca</taxon>
        <taxon>Eumalacostraca</taxon>
        <taxon>Eucarida</taxon>
        <taxon>Decapoda</taxon>
        <taxon>Pleocyemata</taxon>
        <taxon>Caridea</taxon>
        <taxon>Atyoidea</taxon>
        <taxon>Atyidae</taxon>
        <taxon>Halocaridina</taxon>
    </lineage>
</organism>
<evidence type="ECO:0000313" key="3">
    <source>
        <dbReference type="Proteomes" id="UP001381693"/>
    </source>
</evidence>
<evidence type="ECO:0000256" key="1">
    <source>
        <dbReference type="SAM" id="MobiDB-lite"/>
    </source>
</evidence>
<proteinExistence type="predicted"/>
<reference evidence="2 3" key="1">
    <citation type="submission" date="2023-11" db="EMBL/GenBank/DDBJ databases">
        <title>Halocaridina rubra genome assembly.</title>
        <authorList>
            <person name="Smith C."/>
        </authorList>
    </citation>
    <scope>NUCLEOTIDE SEQUENCE [LARGE SCALE GENOMIC DNA]</scope>
    <source>
        <strain evidence="2">EP-1</strain>
        <tissue evidence="2">Whole</tissue>
    </source>
</reference>
<feature type="non-terminal residue" evidence="2">
    <location>
        <position position="1"/>
    </location>
</feature>
<evidence type="ECO:0000313" key="2">
    <source>
        <dbReference type="EMBL" id="KAK7070797.1"/>
    </source>
</evidence>
<sequence length="111" mass="12617">VRNLNIIKKGRIPTQHKEKPARRTWSGSIFSIAPSFIAATRKRSSKKNCHSQPMPLPGYKNLGETSVTRAITSSLNTTHNNIRFLLQRETCFERNPINTLLKTAQHTTTYP</sequence>
<comment type="caution">
    <text evidence="2">The sequence shown here is derived from an EMBL/GenBank/DDBJ whole genome shotgun (WGS) entry which is preliminary data.</text>
</comment>
<accession>A0AAN8WRC7</accession>
<name>A0AAN8WRC7_HALRR</name>